<sequence length="248" mass="26461">MIGVSGIGAARLTAAAGLAAAVHCAPALTVLTRLRISLFPRLAGLGDPDHVALTFDDGPHPASTPHFLEALGTRGVRATFFLLGSMLARRPELGRDLVAAGHEVGVHGWAHRNLLLERPAATYDELARAHTLIAETTGTRPRFFRPPHGILSLPALLAARKLELTPVLWTRWGKEWTRSATPGSVCDMLTVGLTGGATVLLHDSGGTFVSGSWRFGLAALPQLLDHCAERGLQVGPLREHWRGVAPCR</sequence>
<organism evidence="2 3">
    <name type="scientific">Phytohabitans kaempferiae</name>
    <dbReference type="NCBI Taxonomy" id="1620943"/>
    <lineage>
        <taxon>Bacteria</taxon>
        <taxon>Bacillati</taxon>
        <taxon>Actinomycetota</taxon>
        <taxon>Actinomycetes</taxon>
        <taxon>Micromonosporales</taxon>
        <taxon>Micromonosporaceae</taxon>
    </lineage>
</organism>
<feature type="domain" description="NodB homology" evidence="1">
    <location>
        <begin position="49"/>
        <end position="235"/>
    </location>
</feature>
<evidence type="ECO:0000313" key="3">
    <source>
        <dbReference type="Proteomes" id="UP001589867"/>
    </source>
</evidence>
<dbReference type="Proteomes" id="UP001589867">
    <property type="component" value="Unassembled WGS sequence"/>
</dbReference>
<dbReference type="InterPro" id="IPR050248">
    <property type="entry name" value="Polysacc_deacetylase_ArnD"/>
</dbReference>
<dbReference type="InterPro" id="IPR002509">
    <property type="entry name" value="NODB_dom"/>
</dbReference>
<accession>A0ABV6M744</accession>
<dbReference type="Pfam" id="PF01522">
    <property type="entry name" value="Polysacc_deac_1"/>
    <property type="match status" value="1"/>
</dbReference>
<dbReference type="PROSITE" id="PS51677">
    <property type="entry name" value="NODB"/>
    <property type="match status" value="1"/>
</dbReference>
<evidence type="ECO:0000313" key="2">
    <source>
        <dbReference type="EMBL" id="MFC0530461.1"/>
    </source>
</evidence>
<reference evidence="2 3" key="1">
    <citation type="submission" date="2024-09" db="EMBL/GenBank/DDBJ databases">
        <authorList>
            <person name="Sun Q."/>
            <person name="Mori K."/>
        </authorList>
    </citation>
    <scope>NUCLEOTIDE SEQUENCE [LARGE SCALE GENOMIC DNA]</scope>
    <source>
        <strain evidence="2 3">TBRC 3947</strain>
    </source>
</reference>
<keyword evidence="3" id="KW-1185">Reference proteome</keyword>
<name>A0ABV6M744_9ACTN</name>
<dbReference type="PANTHER" id="PTHR10587:SF137">
    <property type="entry name" value="4-DEOXY-4-FORMAMIDO-L-ARABINOSE-PHOSPHOUNDECAPRENOL DEFORMYLASE ARND-RELATED"/>
    <property type="match status" value="1"/>
</dbReference>
<protein>
    <submittedName>
        <fullName evidence="2">Polysaccharide deacetylase family protein</fullName>
    </submittedName>
</protein>
<dbReference type="Gene3D" id="3.20.20.370">
    <property type="entry name" value="Glycoside hydrolase/deacetylase"/>
    <property type="match status" value="1"/>
</dbReference>
<dbReference type="CDD" id="cd10959">
    <property type="entry name" value="CE4_NodB_like_3"/>
    <property type="match status" value="1"/>
</dbReference>
<dbReference type="SUPFAM" id="SSF88713">
    <property type="entry name" value="Glycoside hydrolase/deacetylase"/>
    <property type="match status" value="1"/>
</dbReference>
<gene>
    <name evidence="2" type="ORF">ACFFIA_22635</name>
</gene>
<evidence type="ECO:0000259" key="1">
    <source>
        <dbReference type="PROSITE" id="PS51677"/>
    </source>
</evidence>
<dbReference type="RefSeq" id="WP_377253620.1">
    <property type="nucleotide sequence ID" value="NZ_JBHLUH010000047.1"/>
</dbReference>
<dbReference type="InterPro" id="IPR011330">
    <property type="entry name" value="Glyco_hydro/deAcase_b/a-brl"/>
</dbReference>
<proteinExistence type="predicted"/>
<dbReference type="EMBL" id="JBHLUH010000047">
    <property type="protein sequence ID" value="MFC0530461.1"/>
    <property type="molecule type" value="Genomic_DNA"/>
</dbReference>
<comment type="caution">
    <text evidence="2">The sequence shown here is derived from an EMBL/GenBank/DDBJ whole genome shotgun (WGS) entry which is preliminary data.</text>
</comment>
<dbReference type="PANTHER" id="PTHR10587">
    <property type="entry name" value="GLYCOSYL TRANSFERASE-RELATED"/>
    <property type="match status" value="1"/>
</dbReference>